<evidence type="ECO:0000313" key="5">
    <source>
        <dbReference type="EMBL" id="SHJ32453.1"/>
    </source>
</evidence>
<dbReference type="GO" id="GO:0004806">
    <property type="term" value="F:triacylglycerol lipase activity"/>
    <property type="evidence" value="ECO:0007669"/>
    <property type="project" value="TreeGrafter"/>
</dbReference>
<evidence type="ECO:0000256" key="1">
    <source>
        <dbReference type="ARBA" id="ARBA00010515"/>
    </source>
</evidence>
<name>A0A1M6IDG5_9BACT</name>
<dbReference type="PROSITE" id="PS01174">
    <property type="entry name" value="LIPASE_GDXG_SER"/>
    <property type="match status" value="1"/>
</dbReference>
<dbReference type="OrthoDB" id="24847at2"/>
<dbReference type="PANTHER" id="PTHR48081:SF30">
    <property type="entry name" value="ACETYL-HYDROLASE LIPR-RELATED"/>
    <property type="match status" value="1"/>
</dbReference>
<dbReference type="STRING" id="1121393.SAMN02745216_01439"/>
<dbReference type="Gene3D" id="3.40.50.1820">
    <property type="entry name" value="alpha/beta hydrolase"/>
    <property type="match status" value="1"/>
</dbReference>
<dbReference type="RefSeq" id="WP_073474446.1">
    <property type="nucleotide sequence ID" value="NZ_FQZU01000006.1"/>
</dbReference>
<evidence type="ECO:0000256" key="2">
    <source>
        <dbReference type="ARBA" id="ARBA00022801"/>
    </source>
</evidence>
<keyword evidence="6" id="KW-1185">Reference proteome</keyword>
<dbReference type="SUPFAM" id="SSF53474">
    <property type="entry name" value="alpha/beta-Hydrolases"/>
    <property type="match status" value="1"/>
</dbReference>
<dbReference type="InterPro" id="IPR002168">
    <property type="entry name" value="Lipase_GDXG_HIS_AS"/>
</dbReference>
<reference evidence="6" key="1">
    <citation type="submission" date="2016-11" db="EMBL/GenBank/DDBJ databases">
        <authorList>
            <person name="Varghese N."/>
            <person name="Submissions S."/>
        </authorList>
    </citation>
    <scope>NUCLEOTIDE SEQUENCE [LARGE SCALE GENOMIC DNA]</scope>
    <source>
        <strain evidence="6">DSM 16219</strain>
    </source>
</reference>
<dbReference type="EMBL" id="FQZU01000006">
    <property type="protein sequence ID" value="SHJ32453.1"/>
    <property type="molecule type" value="Genomic_DNA"/>
</dbReference>
<accession>A0A1M6IDG5</accession>
<dbReference type="InterPro" id="IPR050300">
    <property type="entry name" value="GDXG_lipolytic_enzyme"/>
</dbReference>
<sequence length="298" mass="32439">MQDHPIHGKPGPLGRFYFSTHPVNISFHRIGVETGSALFTLPRGTRVRPFAPAGVPASYISGHGDAKGRKILYLHGGGYMVGSRRTHKSLAAYLSKIAKAECVLPDYRRAPEHPFPAALEDVYAVYLSMLDQGIDPQCIALAGDSAGGGLTAALLLALKAMGKPLPSCAYLMSPWVNLADNDLHFKAPFTKRTDIADWFCHFMSHMYVGKGDPAHPFISPIFGDFQGLPPLFVTVGKYEPLCRQAKELAERAQIAGVDVTFKPYRSPIHVLQALAPFSKKIHGLLAKGGDFIHEHCPA</sequence>
<dbReference type="Proteomes" id="UP000183994">
    <property type="component" value="Unassembled WGS sequence"/>
</dbReference>
<keyword evidence="2" id="KW-0378">Hydrolase</keyword>
<dbReference type="PROSITE" id="PS01173">
    <property type="entry name" value="LIPASE_GDXG_HIS"/>
    <property type="match status" value="1"/>
</dbReference>
<dbReference type="InterPro" id="IPR029058">
    <property type="entry name" value="AB_hydrolase_fold"/>
</dbReference>
<organism evidence="5 6">
    <name type="scientific">Desulfatibacillum alkenivorans DSM 16219</name>
    <dbReference type="NCBI Taxonomy" id="1121393"/>
    <lineage>
        <taxon>Bacteria</taxon>
        <taxon>Pseudomonadati</taxon>
        <taxon>Thermodesulfobacteriota</taxon>
        <taxon>Desulfobacteria</taxon>
        <taxon>Desulfobacterales</taxon>
        <taxon>Desulfatibacillaceae</taxon>
        <taxon>Desulfatibacillum</taxon>
    </lineage>
</organism>
<evidence type="ECO:0000259" key="4">
    <source>
        <dbReference type="Pfam" id="PF07859"/>
    </source>
</evidence>
<protein>
    <submittedName>
        <fullName evidence="5">Acetyl esterase/lipase</fullName>
    </submittedName>
</protein>
<gene>
    <name evidence="5" type="ORF">SAMN02745216_01439</name>
</gene>
<evidence type="ECO:0000256" key="3">
    <source>
        <dbReference type="PROSITE-ProRule" id="PRU10038"/>
    </source>
</evidence>
<comment type="similarity">
    <text evidence="1">Belongs to the 'GDXG' lipolytic enzyme family.</text>
</comment>
<proteinExistence type="inferred from homology"/>
<dbReference type="AlphaFoldDB" id="A0A1M6IDG5"/>
<feature type="domain" description="Alpha/beta hydrolase fold-3" evidence="4">
    <location>
        <begin position="71"/>
        <end position="271"/>
    </location>
</feature>
<dbReference type="PANTHER" id="PTHR48081">
    <property type="entry name" value="AB HYDROLASE SUPERFAMILY PROTEIN C4A8.06C"/>
    <property type="match status" value="1"/>
</dbReference>
<dbReference type="InterPro" id="IPR013094">
    <property type="entry name" value="AB_hydrolase_3"/>
</dbReference>
<dbReference type="Pfam" id="PF07859">
    <property type="entry name" value="Abhydrolase_3"/>
    <property type="match status" value="1"/>
</dbReference>
<feature type="active site" evidence="3">
    <location>
        <position position="145"/>
    </location>
</feature>
<evidence type="ECO:0000313" key="6">
    <source>
        <dbReference type="Proteomes" id="UP000183994"/>
    </source>
</evidence>
<dbReference type="InterPro" id="IPR033140">
    <property type="entry name" value="Lipase_GDXG_put_SER_AS"/>
</dbReference>